<evidence type="ECO:0000256" key="4">
    <source>
        <dbReference type="ARBA" id="ARBA00023004"/>
    </source>
</evidence>
<dbReference type="PROSITE" id="PS51918">
    <property type="entry name" value="RADICAL_SAM"/>
    <property type="match status" value="1"/>
</dbReference>
<evidence type="ECO:0000256" key="2">
    <source>
        <dbReference type="ARBA" id="ARBA00022691"/>
    </source>
</evidence>
<dbReference type="PANTHER" id="PTHR11228">
    <property type="entry name" value="RADICAL SAM DOMAIN PROTEIN"/>
    <property type="match status" value="1"/>
</dbReference>
<dbReference type="RefSeq" id="WP_377316142.1">
    <property type="nucleotide sequence ID" value="NZ_JBHUIY010000017.1"/>
</dbReference>
<dbReference type="SMART" id="SM00729">
    <property type="entry name" value="Elp3"/>
    <property type="match status" value="1"/>
</dbReference>
<dbReference type="InterPro" id="IPR013785">
    <property type="entry name" value="Aldolase_TIM"/>
</dbReference>
<dbReference type="Gene3D" id="3.20.20.70">
    <property type="entry name" value="Aldolase class I"/>
    <property type="match status" value="1"/>
</dbReference>
<comment type="caution">
    <text evidence="7">The sequence shown here is derived from an EMBL/GenBank/DDBJ whole genome shotgun (WGS) entry which is preliminary data.</text>
</comment>
<dbReference type="SFLD" id="SFLDS00029">
    <property type="entry name" value="Radical_SAM"/>
    <property type="match status" value="1"/>
</dbReference>
<name>A0ABW5CBC1_9PROT</name>
<evidence type="ECO:0000256" key="1">
    <source>
        <dbReference type="ARBA" id="ARBA00001966"/>
    </source>
</evidence>
<evidence type="ECO:0000313" key="8">
    <source>
        <dbReference type="Proteomes" id="UP001597296"/>
    </source>
</evidence>
<proteinExistence type="predicted"/>
<keyword evidence="2" id="KW-0949">S-adenosyl-L-methionine</keyword>
<dbReference type="SUPFAM" id="SSF102114">
    <property type="entry name" value="Radical SAM enzymes"/>
    <property type="match status" value="1"/>
</dbReference>
<dbReference type="Pfam" id="PF13186">
    <property type="entry name" value="SPASM"/>
    <property type="match status" value="1"/>
</dbReference>
<dbReference type="PANTHER" id="PTHR11228:SF7">
    <property type="entry name" value="PQQA PEPTIDE CYCLASE"/>
    <property type="match status" value="1"/>
</dbReference>
<gene>
    <name evidence="7" type="ORF">ACFSNB_10210</name>
</gene>
<dbReference type="InterPro" id="IPR007197">
    <property type="entry name" value="rSAM"/>
</dbReference>
<dbReference type="SFLD" id="SFLDG01386">
    <property type="entry name" value="main_SPASM_domain-containing"/>
    <property type="match status" value="1"/>
</dbReference>
<reference evidence="8" key="1">
    <citation type="journal article" date="2019" name="Int. J. Syst. Evol. Microbiol.">
        <title>The Global Catalogue of Microorganisms (GCM) 10K type strain sequencing project: providing services to taxonomists for standard genome sequencing and annotation.</title>
        <authorList>
            <consortium name="The Broad Institute Genomics Platform"/>
            <consortium name="The Broad Institute Genome Sequencing Center for Infectious Disease"/>
            <person name="Wu L."/>
            <person name="Ma J."/>
        </authorList>
    </citation>
    <scope>NUCLEOTIDE SEQUENCE [LARGE SCALE GENOMIC DNA]</scope>
    <source>
        <strain evidence="8">KCTC 15012</strain>
    </source>
</reference>
<dbReference type="CDD" id="cd01335">
    <property type="entry name" value="Radical_SAM"/>
    <property type="match status" value="1"/>
</dbReference>
<keyword evidence="5" id="KW-0411">Iron-sulfur</keyword>
<accession>A0ABW5CBC1</accession>
<dbReference type="InterPro" id="IPR058240">
    <property type="entry name" value="rSAM_sf"/>
</dbReference>
<dbReference type="EMBL" id="JBHUIY010000017">
    <property type="protein sequence ID" value="MFD2234181.1"/>
    <property type="molecule type" value="Genomic_DNA"/>
</dbReference>
<dbReference type="InterPro" id="IPR006638">
    <property type="entry name" value="Elp3/MiaA/NifB-like_rSAM"/>
</dbReference>
<organism evidence="7 8">
    <name type="scientific">Phaeospirillum tilakii</name>
    <dbReference type="NCBI Taxonomy" id="741673"/>
    <lineage>
        <taxon>Bacteria</taxon>
        <taxon>Pseudomonadati</taxon>
        <taxon>Pseudomonadota</taxon>
        <taxon>Alphaproteobacteria</taxon>
        <taxon>Rhodospirillales</taxon>
        <taxon>Rhodospirillaceae</taxon>
        <taxon>Phaeospirillum</taxon>
    </lineage>
</organism>
<dbReference type="InterPro" id="IPR023885">
    <property type="entry name" value="4Fe4S-binding_SPASM_dom"/>
</dbReference>
<feature type="domain" description="Radical SAM core" evidence="6">
    <location>
        <begin position="26"/>
        <end position="251"/>
    </location>
</feature>
<dbReference type="Proteomes" id="UP001597296">
    <property type="component" value="Unassembled WGS sequence"/>
</dbReference>
<dbReference type="SFLD" id="SFLDG01067">
    <property type="entry name" value="SPASM/twitch_domain_containing"/>
    <property type="match status" value="1"/>
</dbReference>
<dbReference type="InterPro" id="IPR050377">
    <property type="entry name" value="Radical_SAM_PqqE_MftC-like"/>
</dbReference>
<evidence type="ECO:0000256" key="5">
    <source>
        <dbReference type="ARBA" id="ARBA00023014"/>
    </source>
</evidence>
<comment type="cofactor">
    <cofactor evidence="1">
        <name>[4Fe-4S] cluster</name>
        <dbReference type="ChEBI" id="CHEBI:49883"/>
    </cofactor>
</comment>
<keyword evidence="3" id="KW-0479">Metal-binding</keyword>
<evidence type="ECO:0000256" key="3">
    <source>
        <dbReference type="ARBA" id="ARBA00022723"/>
    </source>
</evidence>
<protein>
    <submittedName>
        <fullName evidence="7">Radical SAM protein</fullName>
    </submittedName>
</protein>
<evidence type="ECO:0000313" key="7">
    <source>
        <dbReference type="EMBL" id="MFD2234181.1"/>
    </source>
</evidence>
<dbReference type="Pfam" id="PF04055">
    <property type="entry name" value="Radical_SAM"/>
    <property type="match status" value="1"/>
</dbReference>
<evidence type="ECO:0000259" key="6">
    <source>
        <dbReference type="PROSITE" id="PS51918"/>
    </source>
</evidence>
<keyword evidence="4" id="KW-0408">Iron</keyword>
<sequence length="356" mass="40413">MTGQLYSHLKFVNFPDRLQALREGRLAAPVHVRIKPVNRCNHNCWYCAYRYDDLQLGQDMVEQDVLPDAKMFEIVDDLVEMGVKAVTFSGGGEPLLYRKMPEVVERLAQGGIAIAALTNGSALSGRVAEAFARHGTWIRISIDAWDDESYAIGRRIKHGEFSRVIDNMRNFTRSGTRCVLGISFIVTKDNYAHIPEVCALFKSAGANHVSLSGVVVDNDGRTNNAYHAPFYAEVARKIADVQEHLVDSTFRITNYYHEIEERFEKPYHFCPFQQFQTIIGADAMVYSCHDKAYTARGALGSIKDRSFKDFWFSPECRDKVWAIDPARDCRHHCVAHKRNLMMTELLALDPDHAAFV</sequence>
<keyword evidence="8" id="KW-1185">Reference proteome</keyword>